<feature type="transmembrane region" description="Helical" evidence="1">
    <location>
        <begin position="76"/>
        <end position="94"/>
    </location>
</feature>
<feature type="transmembrane region" description="Helical" evidence="1">
    <location>
        <begin position="20"/>
        <end position="42"/>
    </location>
</feature>
<feature type="transmembrane region" description="Helical" evidence="1">
    <location>
        <begin position="259"/>
        <end position="277"/>
    </location>
</feature>
<organism evidence="2 3">
    <name type="scientific">Brevundimonas nasdae</name>
    <dbReference type="NCBI Taxonomy" id="172043"/>
    <lineage>
        <taxon>Bacteria</taxon>
        <taxon>Pseudomonadati</taxon>
        <taxon>Pseudomonadota</taxon>
        <taxon>Alphaproteobacteria</taxon>
        <taxon>Caulobacterales</taxon>
        <taxon>Caulobacteraceae</taxon>
        <taxon>Brevundimonas</taxon>
    </lineage>
</organism>
<keyword evidence="1" id="KW-1133">Transmembrane helix</keyword>
<dbReference type="AlphaFoldDB" id="A0A0B4DIL2"/>
<dbReference type="RefSeq" id="WP_039248582.1">
    <property type="nucleotide sequence ID" value="NZ_JWSY01000048.1"/>
</dbReference>
<dbReference type="Pfam" id="PF12679">
    <property type="entry name" value="ABC2_membrane_2"/>
    <property type="match status" value="1"/>
</dbReference>
<name>A0A0B4DIL2_9CAUL</name>
<feature type="transmembrane region" description="Helical" evidence="1">
    <location>
        <begin position="115"/>
        <end position="135"/>
    </location>
</feature>
<feature type="transmembrane region" description="Helical" evidence="1">
    <location>
        <begin position="181"/>
        <end position="209"/>
    </location>
</feature>
<evidence type="ECO:0000313" key="2">
    <source>
        <dbReference type="EMBL" id="KIC54133.1"/>
    </source>
</evidence>
<evidence type="ECO:0000313" key="3">
    <source>
        <dbReference type="Proteomes" id="UP000031166"/>
    </source>
</evidence>
<keyword evidence="1" id="KW-0472">Membrane</keyword>
<reference evidence="2 3" key="1">
    <citation type="submission" date="2014-12" db="EMBL/GenBank/DDBJ databases">
        <title>Genome sequencing of Brevundimonas nasdae TPW30.</title>
        <authorList>
            <person name="Tan P.W."/>
            <person name="Chan K.-G."/>
        </authorList>
    </citation>
    <scope>NUCLEOTIDE SEQUENCE [LARGE SCALE GENOMIC DNA]</scope>
    <source>
        <strain evidence="2 3">TPW30</strain>
    </source>
</reference>
<keyword evidence="1" id="KW-0812">Transmembrane</keyword>
<dbReference type="EMBL" id="JWSY01000048">
    <property type="protein sequence ID" value="KIC54133.1"/>
    <property type="molecule type" value="Genomic_DNA"/>
</dbReference>
<feature type="transmembrane region" description="Helical" evidence="1">
    <location>
        <begin position="147"/>
        <end position="169"/>
    </location>
</feature>
<dbReference type="PANTHER" id="PTHR37305">
    <property type="entry name" value="INTEGRAL MEMBRANE PROTEIN-RELATED"/>
    <property type="match status" value="1"/>
</dbReference>
<dbReference type="STRING" id="172043.RM53_16010"/>
<accession>A0A0B4DIL2</accession>
<proteinExistence type="predicted"/>
<gene>
    <name evidence="2" type="ORF">RM53_16010</name>
</gene>
<sequence>MLADAIRSETYRLSKNRTALFWSVLFIPIMGVILATLGFVVAKANEAKLAGKLPPDMMKGGPLDLGMTLVKSAGDFANPAILMFVLIGAATIYAGDYRWETWRLISARNTRPNLLIGKVAVVGLVIVLATIAALISDAIASVIQAAVFGRSLTFSMNGAAAVDFGLLALTSWARILQFTMLGLLAAVVTRSLLAALFAPLVIGVAQFFLPQLLLPMGVTPDGWLLPLLSPGMATDLLKAAIAGGASAAQLPDHAVLKGVLSLALWIGVTFAAAVAWFNRQDLSKE</sequence>
<evidence type="ECO:0000256" key="1">
    <source>
        <dbReference type="SAM" id="Phobius"/>
    </source>
</evidence>
<dbReference type="PANTHER" id="PTHR37305:SF1">
    <property type="entry name" value="MEMBRANE PROTEIN"/>
    <property type="match status" value="1"/>
</dbReference>
<dbReference type="GO" id="GO:0005886">
    <property type="term" value="C:plasma membrane"/>
    <property type="evidence" value="ECO:0007669"/>
    <property type="project" value="UniProtKB-SubCell"/>
</dbReference>
<dbReference type="GO" id="GO:0140359">
    <property type="term" value="F:ABC-type transporter activity"/>
    <property type="evidence" value="ECO:0007669"/>
    <property type="project" value="InterPro"/>
</dbReference>
<comment type="caution">
    <text evidence="2">The sequence shown here is derived from an EMBL/GenBank/DDBJ whole genome shotgun (WGS) entry which is preliminary data.</text>
</comment>
<dbReference type="Proteomes" id="UP000031166">
    <property type="component" value="Unassembled WGS sequence"/>
</dbReference>
<protein>
    <submittedName>
        <fullName evidence="2">Membrane protein</fullName>
    </submittedName>
</protein>